<feature type="signal peptide" evidence="1">
    <location>
        <begin position="1"/>
        <end position="19"/>
    </location>
</feature>
<organism evidence="2 3">
    <name type="scientific">Psittacicella hinzii</name>
    <dbReference type="NCBI Taxonomy" id="2028575"/>
    <lineage>
        <taxon>Bacteria</taxon>
        <taxon>Pseudomonadati</taxon>
        <taxon>Pseudomonadota</taxon>
        <taxon>Gammaproteobacteria</taxon>
        <taxon>Pasteurellales</taxon>
        <taxon>Psittacicellaceae</taxon>
        <taxon>Psittacicella</taxon>
    </lineage>
</organism>
<keyword evidence="3" id="KW-1185">Reference proteome</keyword>
<dbReference type="OrthoDB" id="5671207at2"/>
<evidence type="ECO:0000256" key="1">
    <source>
        <dbReference type="SAM" id="SignalP"/>
    </source>
</evidence>
<name>A0A3A1YTV0_9GAMM</name>
<dbReference type="AlphaFoldDB" id="A0A3A1YTV0"/>
<dbReference type="Proteomes" id="UP000265916">
    <property type="component" value="Unassembled WGS sequence"/>
</dbReference>
<reference evidence="2 3" key="1">
    <citation type="submission" date="2017-08" db="EMBL/GenBank/DDBJ databases">
        <title>Reclassification of Bisgaard taxon 37 and 44.</title>
        <authorList>
            <person name="Christensen H."/>
        </authorList>
    </citation>
    <scope>NUCLEOTIDE SEQUENCE [LARGE SCALE GENOMIC DNA]</scope>
    <source>
        <strain evidence="2 3">111</strain>
    </source>
</reference>
<proteinExistence type="predicted"/>
<accession>A0A3A1YTV0</accession>
<feature type="chain" id="PRO_5017330710" evidence="1">
    <location>
        <begin position="20"/>
        <end position="414"/>
    </location>
</feature>
<dbReference type="RefSeq" id="WP_119530211.1">
    <property type="nucleotide sequence ID" value="NZ_JBHSSP010000010.1"/>
</dbReference>
<gene>
    <name evidence="2" type="ORF">CKF58_01425</name>
</gene>
<protein>
    <submittedName>
        <fullName evidence="2">Uncharacterized protein</fullName>
    </submittedName>
</protein>
<sequence length="414" mass="47380">MKKTLLALVLGSVAASSFAYINLFSSADGRSKIRFGGDFRVVGQYQDNSFYYPSKAGSDEFYTFNQLRYRFSLDGHVFLNPETYLGFYTRFNGSFTNYQYTYTGSDTNANFRNSTRMSYKTDNGSTKVRYHNQYSPDIDRFQVYFGSYKFGRVTLALNSKNMGNQEVGAADNNDFSTATNFVYTFYTALSNVYLRNYDWTVRYDLTTDPNAKYLASVSYARGKSDIYSTQSSSKYKYNHDVQVSFGYKFNRQNGFYLNAASTAEATNTRDKTATKSEGVELYADVRPIPEYNNLRLRTAISTMSQNHRSWNYKIKVTSFSVDLTHYDTFVKGLNLYAGGGVKLDKRAYATYNTTTKTYQGYAGGEYYILNTYTGDKVTLKGFLEGLYSREKRENWSTNRSMNSRSVAAGFRLFL</sequence>
<dbReference type="EMBL" id="NRJG01000023">
    <property type="protein sequence ID" value="RIY39854.1"/>
    <property type="molecule type" value="Genomic_DNA"/>
</dbReference>
<keyword evidence="1" id="KW-0732">Signal</keyword>
<evidence type="ECO:0000313" key="3">
    <source>
        <dbReference type="Proteomes" id="UP000265916"/>
    </source>
</evidence>
<evidence type="ECO:0000313" key="2">
    <source>
        <dbReference type="EMBL" id="RIY39854.1"/>
    </source>
</evidence>
<comment type="caution">
    <text evidence="2">The sequence shown here is derived from an EMBL/GenBank/DDBJ whole genome shotgun (WGS) entry which is preliminary data.</text>
</comment>